<dbReference type="EMBL" id="AZIL01002345">
    <property type="protein sequence ID" value="EWM21943.1"/>
    <property type="molecule type" value="Genomic_DNA"/>
</dbReference>
<dbReference type="PANTHER" id="PTHR31984:SF17">
    <property type="entry name" value="TRANSCRIPTIONAL REGULATOR"/>
    <property type="match status" value="1"/>
</dbReference>
<evidence type="ECO:0000256" key="5">
    <source>
        <dbReference type="SAM" id="Phobius"/>
    </source>
</evidence>
<evidence type="ECO:0000313" key="8">
    <source>
        <dbReference type="Proteomes" id="UP000019335"/>
    </source>
</evidence>
<evidence type="ECO:0000256" key="1">
    <source>
        <dbReference type="ARBA" id="ARBA00022723"/>
    </source>
</evidence>
<evidence type="ECO:0000313" key="7">
    <source>
        <dbReference type="EMBL" id="EWM21943.1"/>
    </source>
</evidence>
<feature type="region of interest" description="Disordered" evidence="4">
    <location>
        <begin position="15"/>
        <end position="39"/>
    </location>
</feature>
<accession>W7TEK5</accession>
<feature type="transmembrane region" description="Helical" evidence="5">
    <location>
        <begin position="185"/>
        <end position="211"/>
    </location>
</feature>
<reference evidence="7 8" key="1">
    <citation type="journal article" date="2014" name="Mol. Plant">
        <title>Chromosome Scale Genome Assembly and Transcriptome Profiling of Nannochloropsis gaditana in Nitrogen Depletion.</title>
        <authorList>
            <person name="Corteggiani Carpinelli E."/>
            <person name="Telatin A."/>
            <person name="Vitulo N."/>
            <person name="Forcato C."/>
            <person name="D'Angelo M."/>
            <person name="Schiavon R."/>
            <person name="Vezzi A."/>
            <person name="Giacometti G.M."/>
            <person name="Morosinotto T."/>
            <person name="Valle G."/>
        </authorList>
    </citation>
    <scope>NUCLEOTIDE SEQUENCE [LARGE SCALE GENOMIC DNA]</scope>
    <source>
        <strain evidence="7 8">B-31</strain>
    </source>
</reference>
<dbReference type="AlphaFoldDB" id="W7TEK5"/>
<dbReference type="GO" id="GO:0008270">
    <property type="term" value="F:zinc ion binding"/>
    <property type="evidence" value="ECO:0007669"/>
    <property type="project" value="UniProtKB-KW"/>
</dbReference>
<keyword evidence="5" id="KW-0812">Transmembrane</keyword>
<evidence type="ECO:0000256" key="3">
    <source>
        <dbReference type="ARBA" id="ARBA00022833"/>
    </source>
</evidence>
<dbReference type="InterPro" id="IPR011016">
    <property type="entry name" value="Znf_RING-CH"/>
</dbReference>
<dbReference type="SUPFAM" id="SSF57850">
    <property type="entry name" value="RING/U-box"/>
    <property type="match status" value="1"/>
</dbReference>
<dbReference type="OrthoDB" id="264354at2759"/>
<keyword evidence="8" id="KW-1185">Reference proteome</keyword>
<dbReference type="SUPFAM" id="SSF143456">
    <property type="entry name" value="VC0467-like"/>
    <property type="match status" value="1"/>
</dbReference>
<organism evidence="7 8">
    <name type="scientific">Nannochloropsis gaditana</name>
    <dbReference type="NCBI Taxonomy" id="72520"/>
    <lineage>
        <taxon>Eukaryota</taxon>
        <taxon>Sar</taxon>
        <taxon>Stramenopiles</taxon>
        <taxon>Ochrophyta</taxon>
        <taxon>Eustigmatophyceae</taxon>
        <taxon>Eustigmatales</taxon>
        <taxon>Monodopsidaceae</taxon>
        <taxon>Nannochloropsis</taxon>
    </lineage>
</organism>
<dbReference type="Pfam" id="PF12906">
    <property type="entry name" value="RINGv"/>
    <property type="match status" value="1"/>
</dbReference>
<dbReference type="Proteomes" id="UP000019335">
    <property type="component" value="Unassembled WGS sequence"/>
</dbReference>
<feature type="domain" description="RING-CH-type" evidence="6">
    <location>
        <begin position="37"/>
        <end position="104"/>
    </location>
</feature>
<sequence>MPSILTHRRGLNDRFQSSVADENTPAMATGRSRLPSPEAPSRKICRVCFESTRPETLISPCRCSGTQSYIHLRCLRRWQRSAMASTNPLRAFTCGVCAASYTDLYSLVHPPVTRRAVPGGAASMPQGQGPADAAARGRAGAQEAPWGALPVVEARMGLSEVVHKAVLGASVALESAASPSWLLKLLILLALSCLVPCFVLVYWAVLAFSYLPSPFLLPPDHPLEHPPHPARPRPAHPRALTPGSFLLASEKIGSGSLFHRSLILLLEHGPQGSRGLVVNKRLRDTAVGGRLGRRLSLSELARPGGRGRRSSLAREGDVGEMAALAGRLPPWDLLCGGPVQPHVLLVLHDRPPGGEGGREGGREGAREVGVGTGVYVVEESGRALEALERASVPSGVAPASLASPRASEEEEEEEEEEAGGGGRGRAKAFFGYAGWGPGQLLEEVKRGEWFVLGMDAEMTSELVLGLALEEDGEEGEGGGGVQVWEDLMTALVRRQED</sequence>
<comment type="caution">
    <text evidence="7">The sequence shown here is derived from an EMBL/GenBank/DDBJ whole genome shotgun (WGS) entry which is preliminary data.</text>
</comment>
<keyword evidence="3" id="KW-0862">Zinc</keyword>
<dbReference type="InterPro" id="IPR013083">
    <property type="entry name" value="Znf_RING/FYVE/PHD"/>
</dbReference>
<keyword evidence="1" id="KW-0479">Metal-binding</keyword>
<feature type="region of interest" description="Disordered" evidence="4">
    <location>
        <begin position="393"/>
        <end position="424"/>
    </location>
</feature>
<dbReference type="Pfam" id="PF02622">
    <property type="entry name" value="DUF179"/>
    <property type="match status" value="1"/>
</dbReference>
<dbReference type="CDD" id="cd16495">
    <property type="entry name" value="RING_CH-C4HC3_MARCH"/>
    <property type="match status" value="1"/>
</dbReference>
<keyword evidence="2" id="KW-0863">Zinc-finger</keyword>
<gene>
    <name evidence="7" type="ORF">Naga_100157g13</name>
</gene>
<keyword evidence="5" id="KW-1133">Transmembrane helix</keyword>
<name>W7TEK5_9STRA</name>
<dbReference type="Gene3D" id="3.30.40.10">
    <property type="entry name" value="Zinc/RING finger domain, C3HC4 (zinc finger)"/>
    <property type="match status" value="1"/>
</dbReference>
<dbReference type="PROSITE" id="PS51292">
    <property type="entry name" value="ZF_RING_CH"/>
    <property type="match status" value="1"/>
</dbReference>
<dbReference type="PANTHER" id="PTHR31984">
    <property type="entry name" value="TRANSPORTER, PUTATIVE (DUF179)-RELATED"/>
    <property type="match status" value="1"/>
</dbReference>
<evidence type="ECO:0000259" key="6">
    <source>
        <dbReference type="PROSITE" id="PS51292"/>
    </source>
</evidence>
<dbReference type="InterPro" id="IPR003774">
    <property type="entry name" value="AlgH-like"/>
</dbReference>
<keyword evidence="5" id="KW-0472">Membrane</keyword>
<proteinExistence type="predicted"/>
<evidence type="ECO:0000256" key="2">
    <source>
        <dbReference type="ARBA" id="ARBA00022771"/>
    </source>
</evidence>
<feature type="compositionally biased region" description="Acidic residues" evidence="4">
    <location>
        <begin position="408"/>
        <end position="418"/>
    </location>
</feature>
<dbReference type="Gene3D" id="3.40.1740.10">
    <property type="entry name" value="VC0467-like"/>
    <property type="match status" value="1"/>
</dbReference>
<evidence type="ECO:0000256" key="4">
    <source>
        <dbReference type="SAM" id="MobiDB-lite"/>
    </source>
</evidence>
<dbReference type="SMART" id="SM00744">
    <property type="entry name" value="RINGv"/>
    <property type="match status" value="1"/>
</dbReference>
<protein>
    <submittedName>
        <fullName evidence="7">Ssm4 like ring finger protein</fullName>
    </submittedName>
</protein>